<sequence length="74" mass="8244">MDLWIQPCARCADLYGKTSAEPPHHDLALEGIVPLRATKREEHYICSQCGAVFVRILGGTPSQQIWMLLNAGQH</sequence>
<proteinExistence type="predicted"/>
<dbReference type="EMBL" id="VZQQ01000117">
    <property type="protein sequence ID" value="MBC8752577.1"/>
    <property type="molecule type" value="Genomic_DNA"/>
</dbReference>
<organism evidence="1 2">
    <name type="scientific">Paraburkholderia podalyriae</name>
    <dbReference type="NCBI Taxonomy" id="1938811"/>
    <lineage>
        <taxon>Bacteria</taxon>
        <taxon>Pseudomonadati</taxon>
        <taxon>Pseudomonadota</taxon>
        <taxon>Betaproteobacteria</taxon>
        <taxon>Burkholderiales</taxon>
        <taxon>Burkholderiaceae</taxon>
        <taxon>Paraburkholderia</taxon>
    </lineage>
</organism>
<protein>
    <recommendedName>
        <fullName evidence="3">Mut7-C RNAse domain-containing protein</fullName>
    </recommendedName>
</protein>
<reference evidence="1 2" key="1">
    <citation type="submission" date="2019-09" db="EMBL/GenBank/DDBJ databases">
        <title>Paraburkholderia podalyriae sp. nov., A South African Podalyria-associated rhizobium.</title>
        <authorList>
            <person name="Mavima L."/>
            <person name="Beukes C.W."/>
            <person name="Palmer M."/>
            <person name="De Meyer S.E."/>
            <person name="James E.K."/>
            <person name="Maluk M."/>
            <person name="Avontuur J.R."/>
            <person name="Chan W.Y."/>
            <person name="Venter S.N."/>
            <person name="Steenkamp E.T."/>
        </authorList>
    </citation>
    <scope>NUCLEOTIDE SEQUENCE [LARGE SCALE GENOMIC DNA]</scope>
    <source>
        <strain evidence="1 2">WC7.3b</strain>
    </source>
</reference>
<gene>
    <name evidence="1" type="ORF">F6X42_41230</name>
</gene>
<evidence type="ECO:0000313" key="2">
    <source>
        <dbReference type="Proteomes" id="UP000736373"/>
    </source>
</evidence>
<dbReference type="Proteomes" id="UP000736373">
    <property type="component" value="Unassembled WGS sequence"/>
</dbReference>
<evidence type="ECO:0000313" key="1">
    <source>
        <dbReference type="EMBL" id="MBC8752577.1"/>
    </source>
</evidence>
<evidence type="ECO:0008006" key="3">
    <source>
        <dbReference type="Google" id="ProtNLM"/>
    </source>
</evidence>
<name>A0ABR7Q208_9BURK</name>
<comment type="caution">
    <text evidence="1">The sequence shown here is derived from an EMBL/GenBank/DDBJ whole genome shotgun (WGS) entry which is preliminary data.</text>
</comment>
<accession>A0ABR7Q208</accession>
<keyword evidence="2" id="KW-1185">Reference proteome</keyword>